<protein>
    <submittedName>
        <fullName evidence="2">(Mediterranean fruit fly) hypothetical protein</fullName>
    </submittedName>
</protein>
<dbReference type="AlphaFoldDB" id="A0A811V299"/>
<dbReference type="Proteomes" id="UP000606786">
    <property type="component" value="Unassembled WGS sequence"/>
</dbReference>
<proteinExistence type="predicted"/>
<reference evidence="2" key="1">
    <citation type="submission" date="2020-11" db="EMBL/GenBank/DDBJ databases">
        <authorList>
            <person name="Whitehead M."/>
        </authorList>
    </citation>
    <scope>NUCLEOTIDE SEQUENCE</scope>
    <source>
        <strain evidence="2">EGII</strain>
    </source>
</reference>
<sequence>MTSIKAMLMTVALNATGGVGAGVASVAGDGSIFAPLIENEKLRWQQNNAITSHKKLLWLSFWYGMLLQRLWQPLFGR</sequence>
<evidence type="ECO:0000313" key="2">
    <source>
        <dbReference type="EMBL" id="CAD7004007.1"/>
    </source>
</evidence>
<keyword evidence="3" id="KW-1185">Reference proteome</keyword>
<evidence type="ECO:0000313" key="3">
    <source>
        <dbReference type="Proteomes" id="UP000606786"/>
    </source>
</evidence>
<organism evidence="2 3">
    <name type="scientific">Ceratitis capitata</name>
    <name type="common">Mediterranean fruit fly</name>
    <name type="synonym">Tephritis capitata</name>
    <dbReference type="NCBI Taxonomy" id="7213"/>
    <lineage>
        <taxon>Eukaryota</taxon>
        <taxon>Metazoa</taxon>
        <taxon>Ecdysozoa</taxon>
        <taxon>Arthropoda</taxon>
        <taxon>Hexapoda</taxon>
        <taxon>Insecta</taxon>
        <taxon>Pterygota</taxon>
        <taxon>Neoptera</taxon>
        <taxon>Endopterygota</taxon>
        <taxon>Diptera</taxon>
        <taxon>Brachycera</taxon>
        <taxon>Muscomorpha</taxon>
        <taxon>Tephritoidea</taxon>
        <taxon>Tephritidae</taxon>
        <taxon>Ceratitis</taxon>
        <taxon>Ceratitis</taxon>
    </lineage>
</organism>
<feature type="signal peptide" evidence="1">
    <location>
        <begin position="1"/>
        <end position="21"/>
    </location>
</feature>
<keyword evidence="1" id="KW-0732">Signal</keyword>
<dbReference type="EMBL" id="CAJHJT010000034">
    <property type="protein sequence ID" value="CAD7004007.1"/>
    <property type="molecule type" value="Genomic_DNA"/>
</dbReference>
<comment type="caution">
    <text evidence="2">The sequence shown here is derived from an EMBL/GenBank/DDBJ whole genome shotgun (WGS) entry which is preliminary data.</text>
</comment>
<gene>
    <name evidence="2" type="ORF">CCAP1982_LOCUS12430</name>
</gene>
<accession>A0A811V299</accession>
<name>A0A811V299_CERCA</name>
<feature type="chain" id="PRO_5032751921" evidence="1">
    <location>
        <begin position="22"/>
        <end position="77"/>
    </location>
</feature>
<evidence type="ECO:0000256" key="1">
    <source>
        <dbReference type="SAM" id="SignalP"/>
    </source>
</evidence>